<proteinExistence type="predicted"/>
<evidence type="ECO:0000256" key="1">
    <source>
        <dbReference type="SAM" id="MobiDB-lite"/>
    </source>
</evidence>
<feature type="region of interest" description="Disordered" evidence="1">
    <location>
        <begin position="136"/>
        <end position="155"/>
    </location>
</feature>
<protein>
    <submittedName>
        <fullName evidence="3">Uncharacterized protein</fullName>
    </submittedName>
</protein>
<feature type="compositionally biased region" description="Polar residues" evidence="1">
    <location>
        <begin position="174"/>
        <end position="187"/>
    </location>
</feature>
<organism evidence="2 3">
    <name type="scientific">Plectus sambesii</name>
    <dbReference type="NCBI Taxonomy" id="2011161"/>
    <lineage>
        <taxon>Eukaryota</taxon>
        <taxon>Metazoa</taxon>
        <taxon>Ecdysozoa</taxon>
        <taxon>Nematoda</taxon>
        <taxon>Chromadorea</taxon>
        <taxon>Plectida</taxon>
        <taxon>Plectina</taxon>
        <taxon>Plectoidea</taxon>
        <taxon>Plectidae</taxon>
        <taxon>Plectus</taxon>
    </lineage>
</organism>
<name>A0A914VPI2_9BILA</name>
<keyword evidence="2" id="KW-1185">Reference proteome</keyword>
<feature type="compositionally biased region" description="Gly residues" evidence="1">
    <location>
        <begin position="25"/>
        <end position="34"/>
    </location>
</feature>
<reference evidence="3" key="1">
    <citation type="submission" date="2022-11" db="UniProtKB">
        <authorList>
            <consortium name="WormBaseParasite"/>
        </authorList>
    </citation>
    <scope>IDENTIFICATION</scope>
</reference>
<dbReference type="Proteomes" id="UP000887566">
    <property type="component" value="Unplaced"/>
</dbReference>
<feature type="compositionally biased region" description="Low complexity" evidence="1">
    <location>
        <begin position="72"/>
        <end position="84"/>
    </location>
</feature>
<evidence type="ECO:0000313" key="3">
    <source>
        <dbReference type="WBParaSite" id="PSAMB.scaffold21size117079.g508.t1"/>
    </source>
</evidence>
<accession>A0A914VPI2</accession>
<feature type="region of interest" description="Disordered" evidence="1">
    <location>
        <begin position="1"/>
        <end position="91"/>
    </location>
</feature>
<dbReference type="WBParaSite" id="PSAMB.scaffold21size117079.g508.t1">
    <property type="protein sequence ID" value="PSAMB.scaffold21size117079.g508.t1"/>
    <property type="gene ID" value="PSAMB.scaffold21size117079.g508"/>
</dbReference>
<dbReference type="AlphaFoldDB" id="A0A914VPI2"/>
<evidence type="ECO:0000313" key="2">
    <source>
        <dbReference type="Proteomes" id="UP000887566"/>
    </source>
</evidence>
<feature type="region of interest" description="Disordered" evidence="1">
    <location>
        <begin position="174"/>
        <end position="237"/>
    </location>
</feature>
<sequence length="325" mass="33979">MLRESPEWVCSDIGAQSRSSVGVKRTGGGGGGVGIASSCNGRVVTDDSEATRPSLSNDVPPAPTIAPTNGCDSSSSGDSTTSGSLRARQAKRPKSYIMATNCVAADDDDAATAVGHQRRAVADDRSDKRVASAFAAAVASSPSPQLARTNAPHPPAAHRIQKFITFFSTHEAQVSSAHSNSPRSTPPATIAYCPQPSKAPGPLAIVNVQGRGGGGGNKSSQLKKHKSDGVQRARPQPIPVRAADVLKQGQLVHRQVPFANTTALPLPAANASANTAVAAADARQRLWDQCWAVLHESTLYLCRQLSSYTSEHTGDKVSKRSEHHE</sequence>